<evidence type="ECO:0000313" key="2">
    <source>
        <dbReference type="EMBL" id="MST70971.1"/>
    </source>
</evidence>
<keyword evidence="1" id="KW-1133">Transmembrane helix</keyword>
<dbReference type="RefSeq" id="WP_154554532.1">
    <property type="nucleotide sequence ID" value="NZ_JBJESO010000016.1"/>
</dbReference>
<organism evidence="2 3">
    <name type="scientific">Mogibacterium kristiansenii</name>
    <dbReference type="NCBI Taxonomy" id="2606708"/>
    <lineage>
        <taxon>Bacteria</taxon>
        <taxon>Bacillati</taxon>
        <taxon>Bacillota</taxon>
        <taxon>Clostridia</taxon>
        <taxon>Peptostreptococcales</taxon>
        <taxon>Anaerovoracaceae</taxon>
        <taxon>Mogibacterium</taxon>
    </lineage>
</organism>
<accession>A0A6N7XN40</accession>
<reference evidence="2 3" key="1">
    <citation type="submission" date="2019-08" db="EMBL/GenBank/DDBJ databases">
        <title>In-depth cultivation of the pig gut microbiome towards novel bacterial diversity and tailored functional studies.</title>
        <authorList>
            <person name="Wylensek D."/>
            <person name="Hitch T.C.A."/>
            <person name="Clavel T."/>
        </authorList>
    </citation>
    <scope>NUCLEOTIDE SEQUENCE [LARGE SCALE GENOMIC DNA]</scope>
    <source>
        <strain evidence="2 3">WCA-MUC-591-APC-4B</strain>
    </source>
</reference>
<keyword evidence="3" id="KW-1185">Reference proteome</keyword>
<dbReference type="Proteomes" id="UP000469424">
    <property type="component" value="Unassembled WGS sequence"/>
</dbReference>
<feature type="transmembrane region" description="Helical" evidence="1">
    <location>
        <begin position="54"/>
        <end position="77"/>
    </location>
</feature>
<proteinExistence type="predicted"/>
<evidence type="ECO:0000256" key="1">
    <source>
        <dbReference type="SAM" id="Phobius"/>
    </source>
</evidence>
<sequence length="84" mass="9019">MDATRGVTNAVLLAVTLAIFNALSKKASDLAGLNGAVIFCPLLAGKVLDTYGNAGYHILFIFLAVMMVIGLILLTFYKRLVKKM</sequence>
<keyword evidence="1" id="KW-0472">Membrane</keyword>
<dbReference type="AlphaFoldDB" id="A0A6N7XN40"/>
<gene>
    <name evidence="2" type="ORF">FYJ65_06440</name>
</gene>
<keyword evidence="1" id="KW-0812">Transmembrane</keyword>
<dbReference type="EMBL" id="VUNA01000011">
    <property type="protein sequence ID" value="MST70971.1"/>
    <property type="molecule type" value="Genomic_DNA"/>
</dbReference>
<dbReference type="SUPFAM" id="SSF103473">
    <property type="entry name" value="MFS general substrate transporter"/>
    <property type="match status" value="1"/>
</dbReference>
<name>A0A6N7XN40_9FIRM</name>
<evidence type="ECO:0000313" key="3">
    <source>
        <dbReference type="Proteomes" id="UP000469424"/>
    </source>
</evidence>
<comment type="caution">
    <text evidence="2">The sequence shown here is derived from an EMBL/GenBank/DDBJ whole genome shotgun (WGS) entry which is preliminary data.</text>
</comment>
<feature type="transmembrane region" description="Helical" evidence="1">
    <location>
        <begin position="6"/>
        <end position="23"/>
    </location>
</feature>
<protein>
    <submittedName>
        <fullName evidence="2">Uncharacterized protein</fullName>
    </submittedName>
</protein>
<dbReference type="InterPro" id="IPR036259">
    <property type="entry name" value="MFS_trans_sf"/>
</dbReference>